<keyword evidence="4" id="KW-0165">Cleavage on pair of basic residues</keyword>
<feature type="compositionally biased region" description="Polar residues" evidence="18">
    <location>
        <begin position="1071"/>
        <end position="1083"/>
    </location>
</feature>
<keyword evidence="6" id="KW-0479">Metal-binding</keyword>
<keyword evidence="5 16" id="KW-0812">Transmembrane</keyword>
<dbReference type="FunFam" id="4.10.900.10:FF:000003">
    <property type="entry name" value="Desmoglein 1"/>
    <property type="match status" value="1"/>
</dbReference>
<sequence length="1123" mass="121891">MAAPLSCIVFALLCCFTVVAVRAEGNGLHRQKRDWIRHPRQLKENHDYSGINIGRIRSDKENFTTILYSLRGPGADEPPIRVFGVDQRTGYLKAYKVLDREEIAFYDLKGVAKYEDGTRAEKDVDIRITVVDENDNIPIIKMGQVGSVKESCAAGTLAMSVVVTDADQEDTINSQIFYSIVETSSTAGMFAIHSQTGDVSVLRNTLDRETKDTYKVVIRASDLNGQVGGNVGMGEIEIKILDINDNIPTLEKESYEGRVEENTVNVEVLRIQAIDLDLEYTDNWLAVFQIISGNEGGYFSITTDAQTNQGIIMIQKELDYEEIKSLNLGVVVSNKAKYDFGSSTSTSITSKSYSVKINVINQKEGPRFQPSVKVVTLTEDHTSISINSVITTYTAIDSDTHQTATNVRYVKFRDDDNWLIVNEKTAEIRLNKLPDRESKFLINGTYYAQIICISEEVSSKTATGTIAIQVKDFNDNCPRVTTTSHTMCFGENVIYVTAVDKDEFPNSAPFEFTVHSTSSQGKWSVEHLNETTAILRDQEHLWAGMYKVAVEIKDQQGKSCADVQMLDVVVCTCEANTRTCTAHIERRSDFGVAGILLLLLGLLLLLLVPLLLLFCLCGGTAADFKTIPFDTKQQLISYHTECQGEDREVPLFHTPDAGQVTISKDINTFGGNAYLGGLVEGGGALISGNENCILTTDNVHLYNEYNRFSGHGRMNSMDGGMMTGQGHFSQYRGGAFDDLAVSDHFLQEYYSSKSNHAAQQSQEKDAILVYDYEGGASLSGSVGCCSLHENDNDFSFLDDLDPKFKTLAEICKGSAQVDAGICIHPTVRPVSPVRPSTKKQVQTHTETIRDRDQVHVDTLTTSKVTSGTSTIVQEGSSTLSKVHVQDNVVIPSQTLLVQQPALYYAAAPMYVVEPQSQMVLVAGGAQQGVGQVGLTQGLVQVGQQGVGQVGLTQGLVQVGQQGVGQVGLTQGLVQVGGLQGSQGMVLVDGQVAQGTLPRQVLVVENASTGGGHGAQVALVQTGQGSSEQATLSRQVVVVEKGSSGGGAQVALVQTGRGSSEQGLDVRGQRVQAKSFSLPSQDSTGSKEDFVLKATPKSQVGQRVVVQQKKVSVTERNIESSSRA</sequence>
<dbReference type="InterPro" id="IPR015919">
    <property type="entry name" value="Cadherin-like_sf"/>
</dbReference>
<dbReference type="InterPro" id="IPR000233">
    <property type="entry name" value="Cadherin_Y-type_LIR"/>
</dbReference>
<dbReference type="InterPro" id="IPR002126">
    <property type="entry name" value="Cadherin-like_dom"/>
</dbReference>
<evidence type="ECO:0000256" key="7">
    <source>
        <dbReference type="ARBA" id="ARBA00022729"/>
    </source>
</evidence>
<dbReference type="GO" id="GO:0045216">
    <property type="term" value="P:cell-cell junction organization"/>
    <property type="evidence" value="ECO:0007669"/>
    <property type="project" value="UniProtKB-ARBA"/>
</dbReference>
<dbReference type="InterPro" id="IPR027397">
    <property type="entry name" value="Catenin-bd_sf"/>
</dbReference>
<dbReference type="PANTHER" id="PTHR24025">
    <property type="entry name" value="DESMOGLEIN FAMILY MEMBER"/>
    <property type="match status" value="1"/>
</dbReference>
<dbReference type="CDD" id="cd11304">
    <property type="entry name" value="Cadherin_repeat"/>
    <property type="match status" value="4"/>
</dbReference>
<evidence type="ECO:0000313" key="23">
    <source>
        <dbReference type="Proteomes" id="UP000264820"/>
    </source>
</evidence>
<keyword evidence="14" id="KW-0325">Glycoprotein</keyword>
<dbReference type="AlphaFoldDB" id="A0A3Q2YGH7"/>
<evidence type="ECO:0000256" key="14">
    <source>
        <dbReference type="ARBA" id="ARBA00023180"/>
    </source>
</evidence>
<feature type="domain" description="Cadherin" evidence="21">
    <location>
        <begin position="59"/>
        <end position="140"/>
    </location>
</feature>
<dbReference type="GO" id="GO:0055113">
    <property type="term" value="P:epiboly involved in gastrulation with mouth forming second"/>
    <property type="evidence" value="ECO:0007669"/>
    <property type="project" value="UniProtKB-ARBA"/>
</dbReference>
<dbReference type="PROSITE" id="PS50268">
    <property type="entry name" value="CADHERIN_2"/>
    <property type="match status" value="5"/>
</dbReference>
<evidence type="ECO:0000256" key="18">
    <source>
        <dbReference type="SAM" id="MobiDB-lite"/>
    </source>
</evidence>
<dbReference type="Pfam" id="PF00028">
    <property type="entry name" value="Cadherin"/>
    <property type="match status" value="2"/>
</dbReference>
<dbReference type="Gene3D" id="4.10.900.10">
    <property type="entry name" value="TCF3-CBD (Catenin binding domain)"/>
    <property type="match status" value="1"/>
</dbReference>
<evidence type="ECO:0000256" key="4">
    <source>
        <dbReference type="ARBA" id="ARBA00022685"/>
    </source>
</evidence>
<feature type="region of interest" description="Disordered" evidence="18">
    <location>
        <begin position="1058"/>
        <end position="1087"/>
    </location>
</feature>
<dbReference type="PRINTS" id="PR01818">
    <property type="entry name" value="DESMOCADHERN"/>
</dbReference>
<evidence type="ECO:0000256" key="13">
    <source>
        <dbReference type="ARBA" id="ARBA00023136"/>
    </source>
</evidence>
<dbReference type="KEGG" id="hcq:109521342"/>
<dbReference type="GO" id="GO:0030057">
    <property type="term" value="C:desmosome"/>
    <property type="evidence" value="ECO:0007669"/>
    <property type="project" value="UniProtKB-SubCell"/>
</dbReference>
<evidence type="ECO:0000259" key="21">
    <source>
        <dbReference type="PROSITE" id="PS50268"/>
    </source>
</evidence>
<dbReference type="FunFam" id="2.60.40.60:FF:000083">
    <property type="entry name" value="Desmoglein 1"/>
    <property type="match status" value="1"/>
</dbReference>
<dbReference type="GO" id="GO:0005509">
    <property type="term" value="F:calcium ion binding"/>
    <property type="evidence" value="ECO:0007669"/>
    <property type="project" value="UniProtKB-UniRule"/>
</dbReference>
<dbReference type="Ensembl" id="ENSHCOT00000025392.1">
    <property type="protein sequence ID" value="ENSHCOP00000017116.1"/>
    <property type="gene ID" value="ENSHCOG00000020945.1"/>
</dbReference>
<dbReference type="InterPro" id="IPR050971">
    <property type="entry name" value="Cadherin-domain_protein"/>
</dbReference>
<feature type="domain" description="Cadherin" evidence="21">
    <location>
        <begin position="251"/>
        <end position="368"/>
    </location>
</feature>
<dbReference type="GeneID" id="109521342"/>
<evidence type="ECO:0000256" key="5">
    <source>
        <dbReference type="ARBA" id="ARBA00022692"/>
    </source>
</evidence>
<dbReference type="FunFam" id="2.60.40.60:FF:000074">
    <property type="entry name" value="Desmoglein 4"/>
    <property type="match status" value="1"/>
</dbReference>
<evidence type="ECO:0000256" key="8">
    <source>
        <dbReference type="ARBA" id="ARBA00022737"/>
    </source>
</evidence>
<evidence type="ECO:0000256" key="2">
    <source>
        <dbReference type="ARBA" id="ARBA00004568"/>
    </source>
</evidence>
<accession>A0A3Q2YGH7</accession>
<organism evidence="22 23">
    <name type="scientific">Hippocampus comes</name>
    <name type="common">Tiger tail seahorse</name>
    <dbReference type="NCBI Taxonomy" id="109280"/>
    <lineage>
        <taxon>Eukaryota</taxon>
        <taxon>Metazoa</taxon>
        <taxon>Chordata</taxon>
        <taxon>Craniata</taxon>
        <taxon>Vertebrata</taxon>
        <taxon>Euteleostomi</taxon>
        <taxon>Actinopterygii</taxon>
        <taxon>Neopterygii</taxon>
        <taxon>Teleostei</taxon>
        <taxon>Neoteleostei</taxon>
        <taxon>Acanthomorphata</taxon>
        <taxon>Syngnathiaria</taxon>
        <taxon>Syngnathiformes</taxon>
        <taxon>Syngnathoidei</taxon>
        <taxon>Syngnathidae</taxon>
        <taxon>Hippocampus</taxon>
    </lineage>
</organism>
<gene>
    <name evidence="22" type="primary">DSG2</name>
</gene>
<dbReference type="InterPro" id="IPR020894">
    <property type="entry name" value="Cadherin_CS"/>
</dbReference>
<dbReference type="InterPro" id="IPR009122">
    <property type="entry name" value="Desmosomal_cadherin"/>
</dbReference>
<dbReference type="FunFam" id="2.60.40.60:FF:000011">
    <property type="entry name" value="Cadherin 1"/>
    <property type="match status" value="1"/>
</dbReference>
<evidence type="ECO:0000256" key="9">
    <source>
        <dbReference type="ARBA" id="ARBA00022837"/>
    </source>
</evidence>
<feature type="domain" description="Cadherin" evidence="21">
    <location>
        <begin position="369"/>
        <end position="480"/>
    </location>
</feature>
<evidence type="ECO:0000256" key="10">
    <source>
        <dbReference type="ARBA" id="ARBA00022889"/>
    </source>
</evidence>
<keyword evidence="23" id="KW-1185">Reference proteome</keyword>
<dbReference type="Pfam" id="PF01049">
    <property type="entry name" value="CADH_Y-type_LIR"/>
    <property type="match status" value="1"/>
</dbReference>
<evidence type="ECO:0000256" key="12">
    <source>
        <dbReference type="ARBA" id="ARBA00022989"/>
    </source>
</evidence>
<dbReference type="Gene3D" id="2.60.40.60">
    <property type="entry name" value="Cadherins"/>
    <property type="match status" value="5"/>
</dbReference>
<dbReference type="SUPFAM" id="SSF49313">
    <property type="entry name" value="Cadherin-like"/>
    <property type="match status" value="5"/>
</dbReference>
<reference evidence="22" key="1">
    <citation type="submission" date="2025-08" db="UniProtKB">
        <authorList>
            <consortium name="Ensembl"/>
        </authorList>
    </citation>
    <scope>IDENTIFICATION</scope>
</reference>
<evidence type="ECO:0000256" key="16">
    <source>
        <dbReference type="RuleBase" id="RU003318"/>
    </source>
</evidence>
<comment type="subcellular location">
    <subcellularLocation>
        <location evidence="2">Cell junction</location>
        <location evidence="2">Desmosome</location>
    </subcellularLocation>
    <subcellularLocation>
        <location evidence="1 16">Cell membrane</location>
        <topology evidence="1 16">Single-pass type I membrane protein</topology>
    </subcellularLocation>
</comment>
<evidence type="ECO:0000256" key="6">
    <source>
        <dbReference type="ARBA" id="ARBA00022723"/>
    </source>
</evidence>
<keyword evidence="13 19" id="KW-0472">Membrane</keyword>
<protein>
    <submittedName>
        <fullName evidence="22">Desmoglein-2-like</fullName>
    </submittedName>
</protein>
<evidence type="ECO:0000256" key="11">
    <source>
        <dbReference type="ARBA" id="ARBA00022949"/>
    </source>
</evidence>
<keyword evidence="10 16" id="KW-0130">Cell adhesion</keyword>
<comment type="function">
    <text evidence="17">A component of desmosome cell-cell junctions which are required for positive regulation of cellular adhesion. Involved in the interaction of plaque proteins and intermediate filaments mediating cell-cell adhesion.</text>
</comment>
<feature type="domain" description="Cadherin" evidence="21">
    <location>
        <begin position="490"/>
        <end position="590"/>
    </location>
</feature>
<dbReference type="GO" id="GO:0005886">
    <property type="term" value="C:plasma membrane"/>
    <property type="evidence" value="ECO:0007669"/>
    <property type="project" value="UniProtKB-SubCell"/>
</dbReference>
<keyword evidence="3" id="KW-1003">Cell membrane</keyword>
<feature type="domain" description="Cadherin" evidence="21">
    <location>
        <begin position="147"/>
        <end position="250"/>
    </location>
</feature>
<dbReference type="STRING" id="109280.ENSHCOP00000017116"/>
<evidence type="ECO:0000256" key="15">
    <source>
        <dbReference type="PROSITE-ProRule" id="PRU00043"/>
    </source>
</evidence>
<dbReference type="Proteomes" id="UP000264820">
    <property type="component" value="Unplaced"/>
</dbReference>
<dbReference type="SMART" id="SM00112">
    <property type="entry name" value="CA"/>
    <property type="match status" value="4"/>
</dbReference>
<evidence type="ECO:0000256" key="3">
    <source>
        <dbReference type="ARBA" id="ARBA00022475"/>
    </source>
</evidence>
<dbReference type="GO" id="GO:0007156">
    <property type="term" value="P:homophilic cell adhesion via plasma membrane adhesion molecules"/>
    <property type="evidence" value="ECO:0007669"/>
    <property type="project" value="InterPro"/>
</dbReference>
<proteinExistence type="predicted"/>
<keyword evidence="12 19" id="KW-1133">Transmembrane helix</keyword>
<feature type="chain" id="PRO_5018581387" evidence="20">
    <location>
        <begin position="24"/>
        <end position="1123"/>
    </location>
</feature>
<dbReference type="RefSeq" id="XP_019734722.1">
    <property type="nucleotide sequence ID" value="XM_019879163.1"/>
</dbReference>
<evidence type="ECO:0000313" key="22">
    <source>
        <dbReference type="Ensembl" id="ENSHCOP00000017116.1"/>
    </source>
</evidence>
<dbReference type="OrthoDB" id="8961010at2759"/>
<dbReference type="FunFam" id="2.60.40.60:FF:000068">
    <property type="entry name" value="Desmoglein 1"/>
    <property type="match status" value="1"/>
</dbReference>
<keyword evidence="9 15" id="KW-0106">Calcium</keyword>
<dbReference type="FunFam" id="2.60.40.60:FF:000031">
    <property type="entry name" value="Cadherin 3"/>
    <property type="match status" value="1"/>
</dbReference>
<evidence type="ECO:0000256" key="19">
    <source>
        <dbReference type="SAM" id="Phobius"/>
    </source>
</evidence>
<keyword evidence="11" id="KW-0965">Cell junction</keyword>
<dbReference type="RefSeq" id="XP_019734721.1">
    <property type="nucleotide sequence ID" value="XM_019879162.1"/>
</dbReference>
<reference evidence="22" key="2">
    <citation type="submission" date="2025-09" db="UniProtKB">
        <authorList>
            <consortium name="Ensembl"/>
        </authorList>
    </citation>
    <scope>IDENTIFICATION</scope>
</reference>
<evidence type="ECO:0000256" key="20">
    <source>
        <dbReference type="SAM" id="SignalP"/>
    </source>
</evidence>
<keyword evidence="8" id="KW-0677">Repeat</keyword>
<dbReference type="PANTHER" id="PTHR24025:SF1">
    <property type="entry name" value="DESMOGLEIN-2"/>
    <property type="match status" value="1"/>
</dbReference>
<dbReference type="OMA" id="MGAGTMT"/>
<keyword evidence="7 20" id="KW-0732">Signal</keyword>
<feature type="transmembrane region" description="Helical" evidence="19">
    <location>
        <begin position="590"/>
        <end position="616"/>
    </location>
</feature>
<feature type="signal peptide" evidence="20">
    <location>
        <begin position="1"/>
        <end position="23"/>
    </location>
</feature>
<dbReference type="PROSITE" id="PS00232">
    <property type="entry name" value="CADHERIN_1"/>
    <property type="match status" value="2"/>
</dbReference>
<name>A0A3Q2YGH7_HIPCM</name>
<evidence type="ECO:0000256" key="1">
    <source>
        <dbReference type="ARBA" id="ARBA00004251"/>
    </source>
</evidence>
<evidence type="ECO:0000256" key="17">
    <source>
        <dbReference type="RuleBase" id="RU004358"/>
    </source>
</evidence>
<dbReference type="GeneTree" id="ENSGT01030000234624"/>
<dbReference type="PRINTS" id="PR00205">
    <property type="entry name" value="CADHERIN"/>
</dbReference>